<dbReference type="GO" id="GO:0031314">
    <property type="term" value="C:extrinsic component of mitochondrial inner membrane"/>
    <property type="evidence" value="ECO:0007669"/>
    <property type="project" value="UniProtKB-UniRule"/>
</dbReference>
<keyword evidence="1 5" id="KW-0489">Methyltransferase</keyword>
<dbReference type="EC" id="2.1.1.-" evidence="5"/>
<dbReference type="NCBIfam" id="TIGR01983">
    <property type="entry name" value="UbiG"/>
    <property type="match status" value="1"/>
</dbReference>
<dbReference type="InterPro" id="IPR010233">
    <property type="entry name" value="UbiG_MeTrfase"/>
</dbReference>
<keyword evidence="2 5" id="KW-0808">Transferase</keyword>
<keyword evidence="3 5" id="KW-0831">Ubiquinone biosynthesis</keyword>
<evidence type="ECO:0000256" key="2">
    <source>
        <dbReference type="ARBA" id="ARBA00022679"/>
    </source>
</evidence>
<evidence type="ECO:0000313" key="7">
    <source>
        <dbReference type="Proteomes" id="UP000594454"/>
    </source>
</evidence>
<comment type="pathway">
    <text evidence="5">Cofactor biosynthesis; ubiquinone biosynthesis.</text>
</comment>
<dbReference type="UniPathway" id="UPA00232"/>
<proteinExistence type="inferred from homology"/>
<comment type="function">
    <text evidence="5">O-methyltransferase required for two non-consecutive steps during ubiquinone biosynthesis. Catalyzes the 2 O-methylation of 3,4-dihydroxy-5-(all-trans-polyprenyl)benzoic acid into 4-hydroxy-3-methoxy-5-(all-trans-polyprenyl)benzoic acid. Also catalyzes the last step of ubiquinone biosynthesis by mediating methylation of 3-demethylubiquinone into ubiquinone. Also able to mediate the methylation of 3-demethylubiquinol into ubiquinol.</text>
</comment>
<dbReference type="OrthoDB" id="3265906at2759"/>
<dbReference type="GO" id="GO:0010420">
    <property type="term" value="F:polyprenyldihydroxybenzoate methyltransferase activity"/>
    <property type="evidence" value="ECO:0007669"/>
    <property type="project" value="UniProtKB-UniRule"/>
</dbReference>
<dbReference type="FunCoup" id="A0A7R8YYZ1">
    <property type="interactions" value="756"/>
</dbReference>
<organism evidence="6 7">
    <name type="scientific">Hermetia illucens</name>
    <name type="common">Black soldier fly</name>
    <dbReference type="NCBI Taxonomy" id="343691"/>
    <lineage>
        <taxon>Eukaryota</taxon>
        <taxon>Metazoa</taxon>
        <taxon>Ecdysozoa</taxon>
        <taxon>Arthropoda</taxon>
        <taxon>Hexapoda</taxon>
        <taxon>Insecta</taxon>
        <taxon>Pterygota</taxon>
        <taxon>Neoptera</taxon>
        <taxon>Endopterygota</taxon>
        <taxon>Diptera</taxon>
        <taxon>Brachycera</taxon>
        <taxon>Stratiomyomorpha</taxon>
        <taxon>Stratiomyidae</taxon>
        <taxon>Hermetiinae</taxon>
        <taxon>Hermetia</taxon>
    </lineage>
</organism>
<dbReference type="EC" id="2.1.1.64" evidence="5"/>
<dbReference type="InterPro" id="IPR029063">
    <property type="entry name" value="SAM-dependent_MTases_sf"/>
</dbReference>
<dbReference type="CDD" id="cd02440">
    <property type="entry name" value="AdoMet_MTases"/>
    <property type="match status" value="1"/>
</dbReference>
<reference evidence="6 7" key="1">
    <citation type="submission" date="2020-11" db="EMBL/GenBank/DDBJ databases">
        <authorList>
            <person name="Wallbank WR R."/>
            <person name="Pardo Diaz C."/>
            <person name="Kozak K."/>
            <person name="Martin S."/>
            <person name="Jiggins C."/>
            <person name="Moest M."/>
            <person name="Warren A I."/>
            <person name="Generalovic N T."/>
            <person name="Byers J.R.P. K."/>
            <person name="Montejo-Kovacevich G."/>
            <person name="Yen C E."/>
        </authorList>
    </citation>
    <scope>NUCLEOTIDE SEQUENCE [LARGE SCALE GENOMIC DNA]</scope>
</reference>
<keyword evidence="5" id="KW-0999">Mitochondrion inner membrane</keyword>
<dbReference type="Gene3D" id="3.40.50.150">
    <property type="entry name" value="Vaccinia Virus protein VP39"/>
    <property type="match status" value="1"/>
</dbReference>
<gene>
    <name evidence="5" type="primary">coq3</name>
    <name evidence="6" type="ORF">HERILL_LOCUS12021</name>
</gene>
<keyword evidence="7" id="KW-1185">Reference proteome</keyword>
<dbReference type="GO" id="GO:0032259">
    <property type="term" value="P:methylation"/>
    <property type="evidence" value="ECO:0007669"/>
    <property type="project" value="UniProtKB-KW"/>
</dbReference>
<dbReference type="SUPFAM" id="SSF53335">
    <property type="entry name" value="S-adenosyl-L-methionine-dependent methyltransferases"/>
    <property type="match status" value="1"/>
</dbReference>
<comment type="cofactor">
    <cofactor evidence="5">
        <name>Mg(2+)</name>
        <dbReference type="ChEBI" id="CHEBI:18420"/>
    </cofactor>
</comment>
<dbReference type="EC" id="2.1.1.114" evidence="5"/>
<feature type="binding site" evidence="5">
    <location>
        <position position="176"/>
    </location>
    <ligand>
        <name>Mg(2+)</name>
        <dbReference type="ChEBI" id="CHEBI:18420"/>
    </ligand>
</feature>
<evidence type="ECO:0000256" key="4">
    <source>
        <dbReference type="ARBA" id="ARBA00022691"/>
    </source>
</evidence>
<dbReference type="InParanoid" id="A0A7R8YYZ1"/>
<keyword evidence="4 5" id="KW-0949">S-adenosyl-L-methionine</keyword>
<protein>
    <recommendedName>
        <fullName evidence="5">Ubiquinone biosynthesis O-methyltransferase, mitochondrial</fullName>
    </recommendedName>
    <alternativeName>
        <fullName evidence="5">3-demethylubiquinol 3-O-methyltransferase</fullName>
        <ecNumber evidence="5">2.1.1.64</ecNumber>
    </alternativeName>
    <alternativeName>
        <fullName evidence="5">3-demethylubiquinone 3-O-methyltransferase</fullName>
        <ecNumber evidence="5">2.1.1.-</ecNumber>
    </alternativeName>
    <alternativeName>
        <fullName evidence="5">Polyprenyldihydroxybenzoate methyltransferase</fullName>
        <ecNumber evidence="5">2.1.1.114</ecNumber>
    </alternativeName>
</protein>
<comment type="catalytic activity">
    <reaction evidence="5">
        <text>a 3-demethylubiquinol + S-adenosyl-L-methionine = a ubiquinol + S-adenosyl-L-homocysteine + H(+)</text>
        <dbReference type="Rhea" id="RHEA:44380"/>
        <dbReference type="Rhea" id="RHEA-COMP:9566"/>
        <dbReference type="Rhea" id="RHEA-COMP:10914"/>
        <dbReference type="ChEBI" id="CHEBI:15378"/>
        <dbReference type="ChEBI" id="CHEBI:17976"/>
        <dbReference type="ChEBI" id="CHEBI:57856"/>
        <dbReference type="ChEBI" id="CHEBI:59789"/>
        <dbReference type="ChEBI" id="CHEBI:84422"/>
        <dbReference type="EC" id="2.1.1.64"/>
    </reaction>
</comment>
<comment type="catalytic activity">
    <reaction evidence="5">
        <text>a 3-demethylubiquinone + S-adenosyl-L-methionine = a ubiquinone + S-adenosyl-L-homocysteine</text>
        <dbReference type="Rhea" id="RHEA:81215"/>
        <dbReference type="Rhea" id="RHEA-COMP:9565"/>
        <dbReference type="Rhea" id="RHEA-COMP:19654"/>
        <dbReference type="ChEBI" id="CHEBI:16389"/>
        <dbReference type="ChEBI" id="CHEBI:57856"/>
        <dbReference type="ChEBI" id="CHEBI:59789"/>
        <dbReference type="ChEBI" id="CHEBI:231825"/>
    </reaction>
</comment>
<keyword evidence="5" id="KW-0479">Metal-binding</keyword>
<dbReference type="GO" id="GO:0061542">
    <property type="term" value="F:3-demethylubiquinol 3-O-methyltransferase activity"/>
    <property type="evidence" value="ECO:0007669"/>
    <property type="project" value="UniProtKB-UniRule"/>
</dbReference>
<feature type="binding site" evidence="5">
    <location>
        <position position="179"/>
    </location>
    <ligand>
        <name>Mg(2+)</name>
        <dbReference type="ChEBI" id="CHEBI:18420"/>
    </ligand>
</feature>
<evidence type="ECO:0000256" key="5">
    <source>
        <dbReference type="HAMAP-Rule" id="MF_03190"/>
    </source>
</evidence>
<dbReference type="AlphaFoldDB" id="A0A7R8YYZ1"/>
<dbReference type="EMBL" id="LR899012">
    <property type="protein sequence ID" value="CAD7089477.1"/>
    <property type="molecule type" value="Genomic_DNA"/>
</dbReference>
<sequence length="294" mass="33162">MLSHKICRFALLSRNLRVAIISARNIVTKDASTSANTSTVDVKDVANYNKMAQNWWDLDGFMKPLHSLNTLRVPFIRDGILATREVSADKIETSRVLEGINILEVGCGGGFLTENLARLHANVTGIDAGKDVIRAAERHVCQQSPDLLNRIQYKADTIENFAKDNLERYDAVVLSEVVEHVENVPKFISSAVDTLKPGGSIFITTPNRTIPMLVTGIILAENVFRIVPQGTHQWNKFITPLEMQRILESLNCTTVLLNGFFYEFWRNTWRWVPVNDFCYALQAVKRTDDSPEKV</sequence>
<evidence type="ECO:0000256" key="3">
    <source>
        <dbReference type="ARBA" id="ARBA00022688"/>
    </source>
</evidence>
<keyword evidence="5" id="KW-0496">Mitochondrion</keyword>
<keyword evidence="5" id="KW-0460">Magnesium</keyword>
<comment type="catalytic activity">
    <reaction evidence="5">
        <text>a 3,4-dihydroxy-5-(all-trans-polyprenyl)benzoate + S-adenosyl-L-methionine = a 4-hydroxy-3-methoxy-5-(all-trans-polyprenyl)benzoate + S-adenosyl-L-homocysteine + H(+)</text>
        <dbReference type="Rhea" id="RHEA:44452"/>
        <dbReference type="Rhea" id="RHEA-COMP:10930"/>
        <dbReference type="Rhea" id="RHEA-COMP:10931"/>
        <dbReference type="ChEBI" id="CHEBI:15378"/>
        <dbReference type="ChEBI" id="CHEBI:57856"/>
        <dbReference type="ChEBI" id="CHEBI:59789"/>
        <dbReference type="ChEBI" id="CHEBI:64694"/>
        <dbReference type="ChEBI" id="CHEBI:84443"/>
        <dbReference type="EC" id="2.1.1.114"/>
    </reaction>
</comment>
<feature type="binding site" evidence="5">
    <location>
        <position position="180"/>
    </location>
    <ligand>
        <name>Mg(2+)</name>
        <dbReference type="ChEBI" id="CHEBI:18420"/>
    </ligand>
</feature>
<feature type="binding site" evidence="5">
    <location>
        <position position="72"/>
    </location>
    <ligand>
        <name>S-adenosyl-L-methionine</name>
        <dbReference type="ChEBI" id="CHEBI:59789"/>
    </ligand>
</feature>
<dbReference type="PANTHER" id="PTHR43464:SF19">
    <property type="entry name" value="UBIQUINONE BIOSYNTHESIS O-METHYLTRANSFERASE, MITOCHONDRIAL"/>
    <property type="match status" value="1"/>
</dbReference>
<comment type="similarity">
    <text evidence="5">Belongs to the class I-like SAM-binding methyltransferase superfamily. UbiG/COQ3 family.</text>
</comment>
<feature type="binding site" evidence="5">
    <location>
        <position position="127"/>
    </location>
    <ligand>
        <name>S-adenosyl-L-methionine</name>
        <dbReference type="ChEBI" id="CHEBI:59789"/>
    </ligand>
</feature>
<feature type="binding site" evidence="5">
    <location>
        <position position="106"/>
    </location>
    <ligand>
        <name>S-adenosyl-L-methionine</name>
        <dbReference type="ChEBI" id="CHEBI:59789"/>
    </ligand>
</feature>
<dbReference type="Proteomes" id="UP000594454">
    <property type="component" value="Chromosome 4"/>
</dbReference>
<feature type="binding site" evidence="5">
    <location>
        <position position="175"/>
    </location>
    <ligand>
        <name>S-adenosyl-L-methionine</name>
        <dbReference type="ChEBI" id="CHEBI:59789"/>
    </ligand>
</feature>
<name>A0A7R8YYZ1_HERIL</name>
<dbReference type="GO" id="GO:0046872">
    <property type="term" value="F:metal ion binding"/>
    <property type="evidence" value="ECO:0007669"/>
    <property type="project" value="UniProtKB-KW"/>
</dbReference>
<comment type="subunit">
    <text evidence="5">Component of a multi-subunit COQ enzyme complex.</text>
</comment>
<dbReference type="OMA" id="LASRWWD"/>
<keyword evidence="5" id="KW-0472">Membrane</keyword>
<comment type="subcellular location">
    <subcellularLocation>
        <location evidence="5">Mitochondrion inner membrane</location>
        <topology evidence="5">Peripheral membrane protein</topology>
        <orientation evidence="5">Matrix side</orientation>
    </subcellularLocation>
</comment>
<dbReference type="PANTHER" id="PTHR43464">
    <property type="entry name" value="METHYLTRANSFERASE"/>
    <property type="match status" value="1"/>
</dbReference>
<accession>A0A7R8YYZ1</accession>
<evidence type="ECO:0000313" key="6">
    <source>
        <dbReference type="EMBL" id="CAD7089477.1"/>
    </source>
</evidence>
<dbReference type="HAMAP" id="MF_00472">
    <property type="entry name" value="UbiG"/>
    <property type="match status" value="1"/>
</dbReference>
<dbReference type="Pfam" id="PF13489">
    <property type="entry name" value="Methyltransf_23"/>
    <property type="match status" value="1"/>
</dbReference>
<evidence type="ECO:0000256" key="1">
    <source>
        <dbReference type="ARBA" id="ARBA00022603"/>
    </source>
</evidence>